<feature type="signal peptide" evidence="1">
    <location>
        <begin position="1"/>
        <end position="42"/>
    </location>
</feature>
<dbReference type="EMBL" id="FNCV01000015">
    <property type="protein sequence ID" value="SDH83237.1"/>
    <property type="molecule type" value="Genomic_DNA"/>
</dbReference>
<dbReference type="Proteomes" id="UP000217076">
    <property type="component" value="Unassembled WGS sequence"/>
</dbReference>
<feature type="chain" id="PRO_5011443874" evidence="1">
    <location>
        <begin position="43"/>
        <end position="316"/>
    </location>
</feature>
<organism evidence="2 3">
    <name type="scientific">Roseospirillum parvum</name>
    <dbReference type="NCBI Taxonomy" id="83401"/>
    <lineage>
        <taxon>Bacteria</taxon>
        <taxon>Pseudomonadati</taxon>
        <taxon>Pseudomonadota</taxon>
        <taxon>Alphaproteobacteria</taxon>
        <taxon>Rhodospirillales</taxon>
        <taxon>Rhodospirillaceae</taxon>
        <taxon>Roseospirillum</taxon>
    </lineage>
</organism>
<reference evidence="3" key="1">
    <citation type="submission" date="2016-10" db="EMBL/GenBank/DDBJ databases">
        <authorList>
            <person name="Varghese N."/>
            <person name="Submissions S."/>
        </authorList>
    </citation>
    <scope>NUCLEOTIDE SEQUENCE [LARGE SCALE GENOMIC DNA]</scope>
    <source>
        <strain evidence="3">930I</strain>
    </source>
</reference>
<evidence type="ECO:0000313" key="3">
    <source>
        <dbReference type="Proteomes" id="UP000217076"/>
    </source>
</evidence>
<dbReference type="RefSeq" id="WP_092621681.1">
    <property type="nucleotide sequence ID" value="NZ_FNCV01000015.1"/>
</dbReference>
<keyword evidence="1" id="KW-0732">Signal</keyword>
<protein>
    <submittedName>
        <fullName evidence="2">Uncharacterized protein</fullName>
    </submittedName>
</protein>
<name>A0A1G8FMB1_9PROT</name>
<dbReference type="PROSITE" id="PS51318">
    <property type="entry name" value="TAT"/>
    <property type="match status" value="1"/>
</dbReference>
<evidence type="ECO:0000256" key="1">
    <source>
        <dbReference type="SAM" id="SignalP"/>
    </source>
</evidence>
<gene>
    <name evidence="2" type="ORF">SAMN05421742_1157</name>
</gene>
<dbReference type="STRING" id="83401.SAMN05421742_1157"/>
<dbReference type="InterPro" id="IPR006311">
    <property type="entry name" value="TAT_signal"/>
</dbReference>
<accession>A0A1G8FMB1</accession>
<dbReference type="OrthoDB" id="2080452at2"/>
<evidence type="ECO:0000313" key="2">
    <source>
        <dbReference type="EMBL" id="SDH83237.1"/>
    </source>
</evidence>
<keyword evidence="3" id="KW-1185">Reference proteome</keyword>
<sequence>MTPHHHPPSSRAARRLALAPLAMLAGALLLALALALPGPARAADAEGRLNALVGELQRLIDKAERERLADPWFLKDLRQVVAAHTNPWPRVLLDDGFTDGNYDRRPAWRVLSGEWAAGWNGGLRSRFTPPRAASPSRQTPDDPTAAIVGTLLGQMLAQQQGGGSGAAQAAGPADRAAIETRLALPNSFALDLELTAAPDRAATRLALGPFQGERADTGYRLVLSSAGGGGSVELLRLSARGSSVIDGVDGLVPLADGEVHRVRWERRPDATMRVLIDGREVLATRDRGFRDPFDGLVLENHGGDVTIGRVVVNGPA</sequence>
<proteinExistence type="predicted"/>
<dbReference type="AlphaFoldDB" id="A0A1G8FMB1"/>